<proteinExistence type="predicted"/>
<sequence length="261" mass="28742">MVHNAKREEVSRLGKSFLSLSSLRDGISEEQRHTHPQAAYNSQGGGHECFSLAFIGHPHAPTHSTWRASAGSDGASGWRCRCRRIISCCGMCDALFHRSDEQDETSGPLLQSSEEDPSVRNHSHAPLAGTRHVSTVSSSLRHEKVGSTLLQTQIAETQYRSSSGSGQSAIEKSRVKEHERDQKPNVSQLPLPSKSGKSEAVTSLLDDEDICPTCLDGYDDENPKIPTKCGHHFHLACILEWMERSSHCPICDKEMVIIETS</sequence>
<evidence type="ECO:0000256" key="5">
    <source>
        <dbReference type="ARBA" id="ARBA00022771"/>
    </source>
</evidence>
<keyword evidence="3" id="KW-0808">Transferase</keyword>
<dbReference type="InterPro" id="IPR001841">
    <property type="entry name" value="Znf_RING"/>
</dbReference>
<keyword evidence="4" id="KW-0479">Metal-binding</keyword>
<dbReference type="AlphaFoldDB" id="A0A9D4V808"/>
<dbReference type="PANTHER" id="PTHR46463">
    <property type="entry name" value="ZINC FINGER, RING/FYVE/PHD-TYPE"/>
    <property type="match status" value="1"/>
</dbReference>
<evidence type="ECO:0000256" key="7">
    <source>
        <dbReference type="ARBA" id="ARBA00022833"/>
    </source>
</evidence>
<dbReference type="EC" id="2.3.2.27" evidence="2"/>
<reference evidence="11" key="1">
    <citation type="submission" date="2021-01" db="EMBL/GenBank/DDBJ databases">
        <title>Adiantum capillus-veneris genome.</title>
        <authorList>
            <person name="Fang Y."/>
            <person name="Liao Q."/>
        </authorList>
    </citation>
    <scope>NUCLEOTIDE SEQUENCE</scope>
    <source>
        <strain evidence="11">H3</strain>
        <tissue evidence="11">Leaf</tissue>
    </source>
</reference>
<evidence type="ECO:0000259" key="10">
    <source>
        <dbReference type="PROSITE" id="PS50089"/>
    </source>
</evidence>
<feature type="compositionally biased region" description="Polar residues" evidence="9">
    <location>
        <begin position="156"/>
        <end position="170"/>
    </location>
</feature>
<evidence type="ECO:0000256" key="2">
    <source>
        <dbReference type="ARBA" id="ARBA00012483"/>
    </source>
</evidence>
<evidence type="ECO:0000313" key="12">
    <source>
        <dbReference type="Proteomes" id="UP000886520"/>
    </source>
</evidence>
<dbReference type="SUPFAM" id="SSF57850">
    <property type="entry name" value="RING/U-box"/>
    <property type="match status" value="1"/>
</dbReference>
<comment type="catalytic activity">
    <reaction evidence="1">
        <text>S-ubiquitinyl-[E2 ubiquitin-conjugating enzyme]-L-cysteine + [acceptor protein]-L-lysine = [E2 ubiquitin-conjugating enzyme]-L-cysteine + N(6)-ubiquitinyl-[acceptor protein]-L-lysine.</text>
        <dbReference type="EC" id="2.3.2.27"/>
    </reaction>
</comment>
<dbReference type="PANTHER" id="PTHR46463:SF10">
    <property type="entry name" value="OS01G0926200 PROTEIN"/>
    <property type="match status" value="1"/>
</dbReference>
<evidence type="ECO:0000256" key="6">
    <source>
        <dbReference type="ARBA" id="ARBA00022786"/>
    </source>
</evidence>
<dbReference type="EMBL" id="JABFUD020000003">
    <property type="protein sequence ID" value="KAI5081571.1"/>
    <property type="molecule type" value="Genomic_DNA"/>
</dbReference>
<name>A0A9D4V808_ADICA</name>
<evidence type="ECO:0000256" key="8">
    <source>
        <dbReference type="PROSITE-ProRule" id="PRU00175"/>
    </source>
</evidence>
<gene>
    <name evidence="11" type="ORF">GOP47_0001314</name>
</gene>
<dbReference type="Gene3D" id="3.30.40.10">
    <property type="entry name" value="Zinc/RING finger domain, C3HC4 (zinc finger)"/>
    <property type="match status" value="1"/>
</dbReference>
<keyword evidence="7" id="KW-0862">Zinc</keyword>
<evidence type="ECO:0000256" key="3">
    <source>
        <dbReference type="ARBA" id="ARBA00022679"/>
    </source>
</evidence>
<comment type="caution">
    <text evidence="11">The sequence shown here is derived from an EMBL/GenBank/DDBJ whole genome shotgun (WGS) entry which is preliminary data.</text>
</comment>
<dbReference type="SMART" id="SM00184">
    <property type="entry name" value="RING"/>
    <property type="match status" value="1"/>
</dbReference>
<dbReference type="GO" id="GO:0061630">
    <property type="term" value="F:ubiquitin protein ligase activity"/>
    <property type="evidence" value="ECO:0007669"/>
    <property type="project" value="UniProtKB-EC"/>
</dbReference>
<dbReference type="CDD" id="cd23116">
    <property type="entry name" value="RING-H2_AIRP1-like"/>
    <property type="match status" value="1"/>
</dbReference>
<dbReference type="OrthoDB" id="8062037at2759"/>
<evidence type="ECO:0000313" key="11">
    <source>
        <dbReference type="EMBL" id="KAI5081571.1"/>
    </source>
</evidence>
<evidence type="ECO:0000256" key="1">
    <source>
        <dbReference type="ARBA" id="ARBA00000900"/>
    </source>
</evidence>
<dbReference type="GO" id="GO:0008270">
    <property type="term" value="F:zinc ion binding"/>
    <property type="evidence" value="ECO:0007669"/>
    <property type="project" value="UniProtKB-KW"/>
</dbReference>
<accession>A0A9D4V808</accession>
<protein>
    <recommendedName>
        <fullName evidence="2">RING-type E3 ubiquitin transferase</fullName>
        <ecNumber evidence="2">2.3.2.27</ecNumber>
    </recommendedName>
</protein>
<dbReference type="Proteomes" id="UP000886520">
    <property type="component" value="Chromosome 2"/>
</dbReference>
<feature type="region of interest" description="Disordered" evidence="9">
    <location>
        <begin position="102"/>
        <end position="140"/>
    </location>
</feature>
<feature type="region of interest" description="Disordered" evidence="9">
    <location>
        <begin position="156"/>
        <end position="198"/>
    </location>
</feature>
<dbReference type="InterPro" id="IPR013083">
    <property type="entry name" value="Znf_RING/FYVE/PHD"/>
</dbReference>
<dbReference type="Pfam" id="PF13639">
    <property type="entry name" value="zf-RING_2"/>
    <property type="match status" value="1"/>
</dbReference>
<keyword evidence="6" id="KW-0833">Ubl conjugation pathway</keyword>
<dbReference type="PROSITE" id="PS50089">
    <property type="entry name" value="ZF_RING_2"/>
    <property type="match status" value="1"/>
</dbReference>
<evidence type="ECO:0000256" key="9">
    <source>
        <dbReference type="SAM" id="MobiDB-lite"/>
    </source>
</evidence>
<organism evidence="11 12">
    <name type="scientific">Adiantum capillus-veneris</name>
    <name type="common">Maidenhair fern</name>
    <dbReference type="NCBI Taxonomy" id="13818"/>
    <lineage>
        <taxon>Eukaryota</taxon>
        <taxon>Viridiplantae</taxon>
        <taxon>Streptophyta</taxon>
        <taxon>Embryophyta</taxon>
        <taxon>Tracheophyta</taxon>
        <taxon>Polypodiopsida</taxon>
        <taxon>Polypodiidae</taxon>
        <taxon>Polypodiales</taxon>
        <taxon>Pteridineae</taxon>
        <taxon>Pteridaceae</taxon>
        <taxon>Vittarioideae</taxon>
        <taxon>Adiantum</taxon>
    </lineage>
</organism>
<feature type="domain" description="RING-type" evidence="10">
    <location>
        <begin position="211"/>
        <end position="252"/>
    </location>
</feature>
<evidence type="ECO:0000256" key="4">
    <source>
        <dbReference type="ARBA" id="ARBA00022723"/>
    </source>
</evidence>
<keyword evidence="12" id="KW-1185">Reference proteome</keyword>
<feature type="compositionally biased region" description="Basic and acidic residues" evidence="9">
    <location>
        <begin position="171"/>
        <end position="183"/>
    </location>
</feature>
<keyword evidence="5 8" id="KW-0863">Zinc-finger</keyword>